<keyword evidence="1" id="KW-0004">4Fe-4S</keyword>
<dbReference type="RefSeq" id="WP_089022780.1">
    <property type="nucleotide sequence ID" value="NZ_NIQC01000004.1"/>
</dbReference>
<dbReference type="InterPro" id="IPR016431">
    <property type="entry name" value="Pyrv-formate_lyase-activ_prd"/>
</dbReference>
<evidence type="ECO:0000256" key="4">
    <source>
        <dbReference type="ARBA" id="ARBA00023004"/>
    </source>
</evidence>
<dbReference type="PROSITE" id="PS51918">
    <property type="entry name" value="RADICAL_SAM"/>
    <property type="match status" value="1"/>
</dbReference>
<feature type="binding site" evidence="6">
    <location>
        <position position="86"/>
    </location>
    <ligand>
        <name>[4Fe-4S] cluster</name>
        <dbReference type="ChEBI" id="CHEBI:49883"/>
        <note>4Fe-4S-S-AdoMet</note>
    </ligand>
</feature>
<comment type="cofactor">
    <cofactor evidence="6">
        <name>[4Fe-4S] cluster</name>
        <dbReference type="ChEBI" id="CHEBI:49883"/>
    </cofactor>
    <text evidence="6">Binds 1 [4Fe-4S] cluster. The cluster is coordinated with 3 cysteines and an exchangeable S-adenosyl-L-methionine.</text>
</comment>
<evidence type="ECO:0000256" key="1">
    <source>
        <dbReference type="ARBA" id="ARBA00022485"/>
    </source>
</evidence>
<evidence type="ECO:0000259" key="7">
    <source>
        <dbReference type="PROSITE" id="PS51918"/>
    </source>
</evidence>
<keyword evidence="4 6" id="KW-0408">Iron</keyword>
<dbReference type="InterPro" id="IPR027596">
    <property type="entry name" value="AmmeMemoSam_rS"/>
</dbReference>
<organism evidence="8 9">
    <name type="scientific">Natranaerobius trueperi</name>
    <dbReference type="NCBI Taxonomy" id="759412"/>
    <lineage>
        <taxon>Bacteria</taxon>
        <taxon>Bacillati</taxon>
        <taxon>Bacillota</taxon>
        <taxon>Clostridia</taxon>
        <taxon>Natranaerobiales</taxon>
        <taxon>Natranaerobiaceae</taxon>
        <taxon>Natranaerobius</taxon>
    </lineage>
</organism>
<dbReference type="CDD" id="cd01335">
    <property type="entry name" value="Radical_SAM"/>
    <property type="match status" value="1"/>
</dbReference>
<dbReference type="PIRSF" id="PIRSF004869">
    <property type="entry name" value="PflX_prd"/>
    <property type="match status" value="1"/>
</dbReference>
<evidence type="ECO:0000256" key="3">
    <source>
        <dbReference type="ARBA" id="ARBA00022723"/>
    </source>
</evidence>
<evidence type="ECO:0000256" key="5">
    <source>
        <dbReference type="ARBA" id="ARBA00023014"/>
    </source>
</evidence>
<keyword evidence="3 6" id="KW-0479">Metal-binding</keyword>
<dbReference type="InterPro" id="IPR007197">
    <property type="entry name" value="rSAM"/>
</dbReference>
<dbReference type="Gene3D" id="3.20.20.70">
    <property type="entry name" value="Aldolase class I"/>
    <property type="match status" value="1"/>
</dbReference>
<evidence type="ECO:0000313" key="9">
    <source>
        <dbReference type="Proteomes" id="UP000214588"/>
    </source>
</evidence>
<proteinExistence type="predicted"/>
<protein>
    <submittedName>
        <fullName evidence="8">AmmeMemoRadiSam system radical SAM enzyme</fullName>
    </submittedName>
</protein>
<dbReference type="GO" id="GO:0051539">
    <property type="term" value="F:4 iron, 4 sulfur cluster binding"/>
    <property type="evidence" value="ECO:0007669"/>
    <property type="project" value="UniProtKB-KW"/>
</dbReference>
<dbReference type="GO" id="GO:0003824">
    <property type="term" value="F:catalytic activity"/>
    <property type="evidence" value="ECO:0007669"/>
    <property type="project" value="InterPro"/>
</dbReference>
<dbReference type="OrthoDB" id="9778883at2"/>
<dbReference type="PANTHER" id="PTHR30352:SF5">
    <property type="entry name" value="PYRUVATE FORMATE-LYASE 1-ACTIVATING ENZYME"/>
    <property type="match status" value="1"/>
</dbReference>
<name>A0A226C1Y4_9FIRM</name>
<accession>A0A226C1Y4</accession>
<keyword evidence="2 6" id="KW-0949">S-adenosyl-L-methionine</keyword>
<dbReference type="Proteomes" id="UP000214588">
    <property type="component" value="Unassembled WGS sequence"/>
</dbReference>
<comment type="caution">
    <text evidence="8">The sequence shown here is derived from an EMBL/GenBank/DDBJ whole genome shotgun (WGS) entry which is preliminary data.</text>
</comment>
<dbReference type="SUPFAM" id="SSF102114">
    <property type="entry name" value="Radical SAM enzymes"/>
    <property type="match status" value="1"/>
</dbReference>
<feature type="binding site" evidence="6">
    <location>
        <position position="93"/>
    </location>
    <ligand>
        <name>[4Fe-4S] cluster</name>
        <dbReference type="ChEBI" id="CHEBI:49883"/>
        <note>4Fe-4S-S-AdoMet</note>
    </ligand>
</feature>
<dbReference type="InterPro" id="IPR058240">
    <property type="entry name" value="rSAM_sf"/>
</dbReference>
<dbReference type="Pfam" id="PF04055">
    <property type="entry name" value="Radical_SAM"/>
    <property type="match status" value="1"/>
</dbReference>
<reference evidence="8 9" key="1">
    <citation type="submission" date="2017-06" db="EMBL/GenBank/DDBJ databases">
        <title>Draft Genome Sequence of Natranaerobius trueperi halophilic, alkalithermophilic bacteria from soda lakes.</title>
        <authorList>
            <person name="Zhao B."/>
        </authorList>
    </citation>
    <scope>NUCLEOTIDE SEQUENCE [LARGE SCALE GENOMIC DNA]</scope>
    <source>
        <strain evidence="8 9">DSM 18760</strain>
    </source>
</reference>
<dbReference type="InterPro" id="IPR013785">
    <property type="entry name" value="Aldolase_TIM"/>
</dbReference>
<evidence type="ECO:0000256" key="2">
    <source>
        <dbReference type="ARBA" id="ARBA00022691"/>
    </source>
</evidence>
<keyword evidence="5 6" id="KW-0411">Iron-sulfur</keyword>
<dbReference type="AlphaFoldDB" id="A0A226C1Y4"/>
<dbReference type="InterPro" id="IPR034457">
    <property type="entry name" value="Organic_radical-activating"/>
</dbReference>
<dbReference type="SFLD" id="SFLDG01101">
    <property type="entry name" value="Uncharacterised_Radical_SAM_Su"/>
    <property type="match status" value="1"/>
</dbReference>
<sequence length="341" mass="39587">MSLPPNIYLKENGFISCLICSRRCRLKDGEVGFCGNKMAKTVSNELQIVFREVSKIEAFNIDPIEKKPLYHFYPGHSVLSLGLTGCNMECFYCQNFKLSHDRLKFRYLYNENNHYTRNIVNMLDSYNKNNQIIGVAFTYSEPSTWLEFMYPIATKVKEAGYNNIVVSNGMMSQKALDSLLPFIDVANIDVKSFQEKTYHSLGGKLKTVLTTIKRLYQTGVHIELTYLVVPELNDDLDEIRNFVDWVQDSDVNIPIHFTRYFPSFKAYNSPTPLKTLIKSYDIAKDKLNHVYIGNILNHDYQTTYCPNCKSPIIKRNNLQVENQIIKNRCANCREYLYGIFR</sequence>
<evidence type="ECO:0000256" key="6">
    <source>
        <dbReference type="PIRSR" id="PIRSR004869-50"/>
    </source>
</evidence>
<keyword evidence="9" id="KW-1185">Reference proteome</keyword>
<dbReference type="NCBIfam" id="TIGR04337">
    <property type="entry name" value="AmmeMemoSam_rS"/>
    <property type="match status" value="1"/>
</dbReference>
<dbReference type="PANTHER" id="PTHR30352">
    <property type="entry name" value="PYRUVATE FORMATE-LYASE-ACTIVATING ENZYME"/>
    <property type="match status" value="1"/>
</dbReference>
<dbReference type="SFLD" id="SFLDS00029">
    <property type="entry name" value="Radical_SAM"/>
    <property type="match status" value="1"/>
</dbReference>
<gene>
    <name evidence="8" type="primary">amrS</name>
    <name evidence="8" type="ORF">CDO51_02790</name>
</gene>
<feature type="domain" description="Radical SAM core" evidence="7">
    <location>
        <begin position="71"/>
        <end position="294"/>
    </location>
</feature>
<feature type="binding site" evidence="6">
    <location>
        <position position="90"/>
    </location>
    <ligand>
        <name>[4Fe-4S] cluster</name>
        <dbReference type="ChEBI" id="CHEBI:49883"/>
        <note>4Fe-4S-S-AdoMet</note>
    </ligand>
</feature>
<evidence type="ECO:0000313" key="8">
    <source>
        <dbReference type="EMBL" id="OWZ84449.1"/>
    </source>
</evidence>
<dbReference type="EMBL" id="NIQC01000004">
    <property type="protein sequence ID" value="OWZ84449.1"/>
    <property type="molecule type" value="Genomic_DNA"/>
</dbReference>
<dbReference type="GO" id="GO:0046872">
    <property type="term" value="F:metal ion binding"/>
    <property type="evidence" value="ECO:0007669"/>
    <property type="project" value="UniProtKB-KW"/>
</dbReference>